<sequence>MHFAFKIHHHPCFCSPIIMARGRTLLFSVLIFVAFTQIRTLVVVAGEPQVPCYFIFGDSMVDSGNNNGLVTAAKANYPPYGIDFPQGVTGRFTNGRTIADIIGQFLGFVNYIPPYATVTNQEISTGVNYGSGTAGIRDETGSQLGDRVSYDKQLLNHAKIISRLSLLQHNVTFTQEYLKKCVYISVIGNNDYINNYLMPDNYPTSRIYTIDQYASVLAKQYSKQLTTLYKLGARKIAVFSLGLIGCTPFEIAQFGTDGRPCVESINDAVSRLNNRLKPLVDDLNNDFSDARFTFINLTSISTPPEGVTLPTQPCCQLRADGQCVPNSIPCPNRNLTIFYDGFHTTEIANTAFATRSYTALSPMDASPYDISHLAQL</sequence>
<keyword evidence="5" id="KW-0378">Hydrolase</keyword>
<proteinExistence type="inferred from homology"/>
<evidence type="ECO:0008006" key="10">
    <source>
        <dbReference type="Google" id="ProtNLM"/>
    </source>
</evidence>
<evidence type="ECO:0000256" key="7">
    <source>
        <dbReference type="ARBA" id="ARBA00023098"/>
    </source>
</evidence>
<dbReference type="InterPro" id="IPR051238">
    <property type="entry name" value="GDSL_esterase/lipase"/>
</dbReference>
<dbReference type="GO" id="GO:0016788">
    <property type="term" value="F:hydrolase activity, acting on ester bonds"/>
    <property type="evidence" value="ECO:0007669"/>
    <property type="project" value="InterPro"/>
</dbReference>
<evidence type="ECO:0000256" key="6">
    <source>
        <dbReference type="ARBA" id="ARBA00022963"/>
    </source>
</evidence>
<keyword evidence="3" id="KW-0964">Secreted</keyword>
<dbReference type="AlphaFoldDB" id="A0AA35YT04"/>
<dbReference type="InterPro" id="IPR035669">
    <property type="entry name" value="SGNH_plant_lipase-like"/>
</dbReference>
<dbReference type="InterPro" id="IPR036514">
    <property type="entry name" value="SGNH_hydro_sf"/>
</dbReference>
<dbReference type="Gene3D" id="3.40.50.1110">
    <property type="entry name" value="SGNH hydrolase"/>
    <property type="match status" value="1"/>
</dbReference>
<evidence type="ECO:0000313" key="9">
    <source>
        <dbReference type="Proteomes" id="UP001177003"/>
    </source>
</evidence>
<dbReference type="GO" id="GO:0016042">
    <property type="term" value="P:lipid catabolic process"/>
    <property type="evidence" value="ECO:0007669"/>
    <property type="project" value="UniProtKB-KW"/>
</dbReference>
<keyword evidence="7" id="KW-0443">Lipid metabolism</keyword>
<organism evidence="8 9">
    <name type="scientific">Lactuca saligna</name>
    <name type="common">Willowleaf lettuce</name>
    <dbReference type="NCBI Taxonomy" id="75948"/>
    <lineage>
        <taxon>Eukaryota</taxon>
        <taxon>Viridiplantae</taxon>
        <taxon>Streptophyta</taxon>
        <taxon>Embryophyta</taxon>
        <taxon>Tracheophyta</taxon>
        <taxon>Spermatophyta</taxon>
        <taxon>Magnoliopsida</taxon>
        <taxon>eudicotyledons</taxon>
        <taxon>Gunneridae</taxon>
        <taxon>Pentapetalae</taxon>
        <taxon>asterids</taxon>
        <taxon>campanulids</taxon>
        <taxon>Asterales</taxon>
        <taxon>Asteraceae</taxon>
        <taxon>Cichorioideae</taxon>
        <taxon>Cichorieae</taxon>
        <taxon>Lactucinae</taxon>
        <taxon>Lactuca</taxon>
    </lineage>
</organism>
<keyword evidence="4" id="KW-0732">Signal</keyword>
<evidence type="ECO:0000256" key="1">
    <source>
        <dbReference type="ARBA" id="ARBA00004613"/>
    </source>
</evidence>
<dbReference type="Proteomes" id="UP001177003">
    <property type="component" value="Chromosome 4"/>
</dbReference>
<keyword evidence="9" id="KW-1185">Reference proteome</keyword>
<dbReference type="PANTHER" id="PTHR45650:SF9">
    <property type="entry name" value="SGNH HYDROLASE-TYPE ESTERASE DOMAIN-CONTAINING PROTEIN"/>
    <property type="match status" value="1"/>
</dbReference>
<evidence type="ECO:0000256" key="4">
    <source>
        <dbReference type="ARBA" id="ARBA00022729"/>
    </source>
</evidence>
<dbReference type="Pfam" id="PF00657">
    <property type="entry name" value="Lipase_GDSL"/>
    <property type="match status" value="1"/>
</dbReference>
<protein>
    <recommendedName>
        <fullName evidence="10">GDSL esterase/lipase</fullName>
    </recommendedName>
</protein>
<dbReference type="PANTHER" id="PTHR45650">
    <property type="entry name" value="GDSL-LIKE LIPASE/ACYLHYDROLASE-RELATED"/>
    <property type="match status" value="1"/>
</dbReference>
<comment type="similarity">
    <text evidence="2">Belongs to the 'GDSL' lipolytic enzyme family.</text>
</comment>
<gene>
    <name evidence="8" type="ORF">LSALG_LOCUS19293</name>
</gene>
<reference evidence="8" key="1">
    <citation type="submission" date="2023-04" db="EMBL/GenBank/DDBJ databases">
        <authorList>
            <person name="Vijverberg K."/>
            <person name="Xiong W."/>
            <person name="Schranz E."/>
        </authorList>
    </citation>
    <scope>NUCLEOTIDE SEQUENCE</scope>
</reference>
<evidence type="ECO:0000313" key="8">
    <source>
        <dbReference type="EMBL" id="CAI9279499.1"/>
    </source>
</evidence>
<dbReference type="InterPro" id="IPR001087">
    <property type="entry name" value="GDSL"/>
</dbReference>
<dbReference type="GO" id="GO:0005576">
    <property type="term" value="C:extracellular region"/>
    <property type="evidence" value="ECO:0007669"/>
    <property type="project" value="UniProtKB-SubCell"/>
</dbReference>
<dbReference type="EMBL" id="OX465080">
    <property type="protein sequence ID" value="CAI9279499.1"/>
    <property type="molecule type" value="Genomic_DNA"/>
</dbReference>
<evidence type="ECO:0000256" key="2">
    <source>
        <dbReference type="ARBA" id="ARBA00008668"/>
    </source>
</evidence>
<dbReference type="CDD" id="cd01837">
    <property type="entry name" value="SGNH_plant_lipase_like"/>
    <property type="match status" value="1"/>
</dbReference>
<keyword evidence="6" id="KW-0442">Lipid degradation</keyword>
<name>A0AA35YT04_LACSI</name>
<evidence type="ECO:0000256" key="5">
    <source>
        <dbReference type="ARBA" id="ARBA00022801"/>
    </source>
</evidence>
<accession>A0AA35YT04</accession>
<evidence type="ECO:0000256" key="3">
    <source>
        <dbReference type="ARBA" id="ARBA00022525"/>
    </source>
</evidence>
<comment type="subcellular location">
    <subcellularLocation>
        <location evidence="1">Secreted</location>
    </subcellularLocation>
</comment>